<dbReference type="InParanoid" id="A0A0D2B6B9"/>
<dbReference type="InterPro" id="IPR052061">
    <property type="entry name" value="PTE-AB_protein"/>
</dbReference>
<evidence type="ECO:0000259" key="1">
    <source>
        <dbReference type="Pfam" id="PF03061"/>
    </source>
</evidence>
<dbReference type="CDD" id="cd03443">
    <property type="entry name" value="PaaI_thioesterase"/>
    <property type="match status" value="1"/>
</dbReference>
<dbReference type="PANTHER" id="PTHR47260">
    <property type="entry name" value="UPF0644 PROTEIN PB2B4.06"/>
    <property type="match status" value="1"/>
</dbReference>
<dbReference type="PANTHER" id="PTHR47260:SF3">
    <property type="entry name" value="THIOESTERASE FAMILY PROTEIN (AFU_ORTHOLOGUE AFUA_7G03960)"/>
    <property type="match status" value="1"/>
</dbReference>
<dbReference type="HOGENOM" id="CLU_052827_4_2_1"/>
<dbReference type="SUPFAM" id="SSF54637">
    <property type="entry name" value="Thioesterase/thiol ester dehydrase-isomerase"/>
    <property type="match status" value="1"/>
</dbReference>
<dbReference type="VEuPathDB" id="FungiDB:PV09_02468"/>
<dbReference type="GeneID" id="27310441"/>
<dbReference type="InterPro" id="IPR029069">
    <property type="entry name" value="HotDog_dom_sf"/>
</dbReference>
<dbReference type="Proteomes" id="UP000053259">
    <property type="component" value="Unassembled WGS sequence"/>
</dbReference>
<organism evidence="2 3">
    <name type="scientific">Verruconis gallopava</name>
    <dbReference type="NCBI Taxonomy" id="253628"/>
    <lineage>
        <taxon>Eukaryota</taxon>
        <taxon>Fungi</taxon>
        <taxon>Dikarya</taxon>
        <taxon>Ascomycota</taxon>
        <taxon>Pezizomycotina</taxon>
        <taxon>Dothideomycetes</taxon>
        <taxon>Pleosporomycetidae</taxon>
        <taxon>Venturiales</taxon>
        <taxon>Sympoventuriaceae</taxon>
        <taxon>Verruconis</taxon>
    </lineage>
</organism>
<dbReference type="RefSeq" id="XP_016216653.1">
    <property type="nucleotide sequence ID" value="XM_016355517.1"/>
</dbReference>
<name>A0A0D2B6B9_9PEZI</name>
<dbReference type="OrthoDB" id="506431at2759"/>
<evidence type="ECO:0000313" key="3">
    <source>
        <dbReference type="Proteomes" id="UP000053259"/>
    </source>
</evidence>
<dbReference type="Gene3D" id="3.10.129.10">
    <property type="entry name" value="Hotdog Thioesterase"/>
    <property type="match status" value="1"/>
</dbReference>
<feature type="domain" description="Thioesterase" evidence="1">
    <location>
        <begin position="93"/>
        <end position="170"/>
    </location>
</feature>
<reference evidence="2 3" key="1">
    <citation type="submission" date="2015-01" db="EMBL/GenBank/DDBJ databases">
        <title>The Genome Sequence of Ochroconis gallopava CBS43764.</title>
        <authorList>
            <consortium name="The Broad Institute Genomics Platform"/>
            <person name="Cuomo C."/>
            <person name="de Hoog S."/>
            <person name="Gorbushina A."/>
            <person name="Stielow B."/>
            <person name="Teixiera M."/>
            <person name="Abouelleil A."/>
            <person name="Chapman S.B."/>
            <person name="Priest M."/>
            <person name="Young S.K."/>
            <person name="Wortman J."/>
            <person name="Nusbaum C."/>
            <person name="Birren B."/>
        </authorList>
    </citation>
    <scope>NUCLEOTIDE SEQUENCE [LARGE SCALE GENOMIC DNA]</scope>
    <source>
        <strain evidence="2 3">CBS 43764</strain>
    </source>
</reference>
<dbReference type="AlphaFoldDB" id="A0A0D2B6B9"/>
<accession>A0A0D2B6B9</accession>
<dbReference type="InterPro" id="IPR006683">
    <property type="entry name" value="Thioestr_dom"/>
</dbReference>
<dbReference type="EMBL" id="KN847534">
    <property type="protein sequence ID" value="KIW06784.1"/>
    <property type="molecule type" value="Genomic_DNA"/>
</dbReference>
<evidence type="ECO:0000313" key="2">
    <source>
        <dbReference type="EMBL" id="KIW06784.1"/>
    </source>
</evidence>
<gene>
    <name evidence="2" type="ORF">PV09_02468</name>
</gene>
<proteinExistence type="predicted"/>
<protein>
    <recommendedName>
        <fullName evidence="1">Thioesterase domain-containing protein</fullName>
    </recommendedName>
</protein>
<sequence length="186" mass="20592">MNSFSQIASHPDFQTPWCQKILSDPEIQWIKEVPKHYQNKTVTNSMFEYTLYTERGIKAHLSFYRPCKEPDAFLGVENCFLLSIGDGLDGKAGRCHGGFNSLVLDQVCGSCAHHSKPDPLPPATATMTVDFKAPINTPCVILARAWMTEITGRKMWVKGVIEDQNGTICATAKTLFVAAKNQPASL</sequence>
<dbReference type="Pfam" id="PF03061">
    <property type="entry name" value="4HBT"/>
    <property type="match status" value="1"/>
</dbReference>
<keyword evidence="3" id="KW-1185">Reference proteome</keyword>